<keyword evidence="3" id="KW-0255">Endonuclease</keyword>
<dbReference type="AlphaFoldDB" id="A0A7Y3ZW50"/>
<dbReference type="InterPro" id="IPR027417">
    <property type="entry name" value="P-loop_NTPase"/>
</dbReference>
<evidence type="ECO:0000313" key="3">
    <source>
        <dbReference type="EMBL" id="NOH70240.1"/>
    </source>
</evidence>
<dbReference type="SMART" id="SM00487">
    <property type="entry name" value="DEXDc"/>
    <property type="match status" value="1"/>
</dbReference>
<dbReference type="GO" id="GO:0009035">
    <property type="term" value="F:type I site-specific deoxyribonuclease activity"/>
    <property type="evidence" value="ECO:0007669"/>
    <property type="project" value="UniProtKB-EC"/>
</dbReference>
<dbReference type="PANTHER" id="PTHR42927:SF1">
    <property type="entry name" value="HELICASE SUPERFAMILY 1 AND 2 DOMAIN-CONTAINING PROTEIN"/>
    <property type="match status" value="1"/>
</dbReference>
<dbReference type="Proteomes" id="UP000565719">
    <property type="component" value="Unassembled WGS sequence"/>
</dbReference>
<accession>A0A7Y3ZW50</accession>
<name>A0A7Y3ZW50_9VIBR</name>
<dbReference type="InterPro" id="IPR014001">
    <property type="entry name" value="Helicase_ATP-bd"/>
</dbReference>
<dbReference type="EMBL" id="VTXC01000005">
    <property type="protein sequence ID" value="NOH70240.1"/>
    <property type="molecule type" value="Genomic_DNA"/>
</dbReference>
<evidence type="ECO:0000259" key="2">
    <source>
        <dbReference type="SMART" id="SM00487"/>
    </source>
</evidence>
<dbReference type="Pfam" id="PF22679">
    <property type="entry name" value="T1R_D3-like"/>
    <property type="match status" value="1"/>
</dbReference>
<dbReference type="InterPro" id="IPR007409">
    <property type="entry name" value="Restrct_endonuc_type1_HsdR_N"/>
</dbReference>
<feature type="coiled-coil region" evidence="1">
    <location>
        <begin position="839"/>
        <end position="885"/>
    </location>
</feature>
<keyword evidence="1" id="KW-0175">Coiled coil</keyword>
<dbReference type="RefSeq" id="WP_171359863.1">
    <property type="nucleotide sequence ID" value="NZ_VTXC01000005.1"/>
</dbReference>
<dbReference type="GO" id="GO:0005524">
    <property type="term" value="F:ATP binding"/>
    <property type="evidence" value="ECO:0007669"/>
    <property type="project" value="UniProtKB-KW"/>
</dbReference>
<sequence>MSDKSQEAMTRESQFQNDILDQMQSQGWLLGESNKYNKQLALYPEDVIAFAKTTQSEQWDKLAQHFPETDRNPTATADSLLKLLNRELKSSGTLWVLRNQIKDRGAKFNMCSFKPDHDLNPTATARYEQNILRVVPELVYSPNGYEGRLDLTLFVNGIPIATCELKSEFKQSIDNAKVQYMKDRQPKDPKTKKPEPLLTFKRGALVHFAVSQYNVAMTTRLDGKKTFFLPFDQGTDEGGKGNDIPELSTEGNDSYATSYLWNEIFQKDNLLLILSRYIHLEVKDVEQLDGSIKPKETMIFPRYHQWAVVSKLLNTVDSEGTGQKYLIQHSAGSGKSNSIAWLSHQLASKHYYTDHPELKKASGDKVFDSVIVITDRTVLDSQLQDTIYQFDHNEGMIARVNREEALSSGGGRSKSSQLAGELKASTSIIIVTIQTFPHVLEAIRKDSTLSGRSFAVIADEAHSSQTGTTARKLREVLMAEKLTGNEESASGEVELSSEDMLRLSLEARKGSNNISYFAFTATPKAKTLELFGRRPDLDEPASDTNKPLPFHVYSMRQAIEEGFILDVLQNYTSYRVAYQLAHDNPTSDHEVDSKKAASKMAKWVRLHPYNIAQKVETIVEHFNEKVKHLLGGEAKAMVVTSSRLEAVRYKLAFEKYVQDKGYNNVNAMVAFSGEVNDPDYSLLHGTDQPFTENNMNPNLRGRDMRKAFDTADYQVMLVANKFQTGFDQPKLVAMYVDKPLKGVECIQTLSRLNRTCKGKDKTFVLDFVNDPEEILAEFKVYFQTAELAGVSDPNIVYDLMKKLNQVGIYQWFEVEAFVDAYNNKQANQAKLANLCKPAVDRFTVRYKEATQVLQSAQAEVSKAKIEKNDKKIKFAENSVKHAKEARDILEVFKKDLISFYRYYEFTSQIVNFDDYELEKLSIFAKHLHPLLRLDIIEDDVDLSDVVMTHYRLHEQREADLQLGIKIGEEPKPYLPAAKEGSGAAPKDPKTEFLNEIIERMNDLFIEDGLSENDMLSYAQTLFGKVQDDEVTMDQVKNNTKEQAMLGQFPEAIQTAIIESMETHNTMAMKALSDNAVKDGLASIVFDMFMKGLGKSAIN</sequence>
<dbReference type="Pfam" id="PF18766">
    <property type="entry name" value="SWI2_SNF2"/>
    <property type="match status" value="1"/>
</dbReference>
<comment type="caution">
    <text evidence="3">The sequence shown here is derived from an EMBL/GenBank/DDBJ whole genome shotgun (WGS) entry which is preliminary data.</text>
</comment>
<gene>
    <name evidence="3" type="ORF">F0225_02645</name>
</gene>
<proteinExistence type="predicted"/>
<keyword evidence="3" id="KW-0378">Hydrolase</keyword>
<dbReference type="GO" id="GO:0009307">
    <property type="term" value="P:DNA restriction-modification system"/>
    <property type="evidence" value="ECO:0007669"/>
    <property type="project" value="UniProtKB-KW"/>
</dbReference>
<dbReference type="GO" id="GO:0003677">
    <property type="term" value="F:DNA binding"/>
    <property type="evidence" value="ECO:0007669"/>
    <property type="project" value="UniProtKB-KW"/>
</dbReference>
<protein>
    <submittedName>
        <fullName evidence="3">Type I restriction endonuclease subunit R</fullName>
    </submittedName>
</protein>
<dbReference type="SUPFAM" id="SSF52540">
    <property type="entry name" value="P-loop containing nucleoside triphosphate hydrolases"/>
    <property type="match status" value="1"/>
</dbReference>
<dbReference type="Gene3D" id="3.40.50.300">
    <property type="entry name" value="P-loop containing nucleotide triphosphate hydrolases"/>
    <property type="match status" value="2"/>
</dbReference>
<dbReference type="PANTHER" id="PTHR42927">
    <property type="entry name" value="HELICASE SUPERFAMILY 1 AND 2 DOMAIN-CONTAINING PROTEIN"/>
    <property type="match status" value="1"/>
</dbReference>
<keyword evidence="3" id="KW-0540">Nuclease</keyword>
<dbReference type="Gene3D" id="3.90.1570.50">
    <property type="match status" value="1"/>
</dbReference>
<dbReference type="InterPro" id="IPR055180">
    <property type="entry name" value="HsdR_RecA-like_helicase_dom_2"/>
</dbReference>
<feature type="domain" description="Helicase ATP-binding" evidence="2">
    <location>
        <begin position="297"/>
        <end position="553"/>
    </location>
</feature>
<dbReference type="InterPro" id="IPR040980">
    <property type="entry name" value="SWI2_SNF2"/>
</dbReference>
<evidence type="ECO:0000256" key="1">
    <source>
        <dbReference type="SAM" id="Coils"/>
    </source>
</evidence>
<reference evidence="3 4" key="1">
    <citation type="submission" date="2019-09" db="EMBL/GenBank/DDBJ databases">
        <title>Draft genome sequencing and comparative genomics of hatchery-associated Vibrios.</title>
        <authorList>
            <person name="Kehlet-Delgado H."/>
            <person name="Mueller R.S."/>
        </authorList>
    </citation>
    <scope>NUCLEOTIDE SEQUENCE [LARGE SCALE GENOMIC DNA]</scope>
    <source>
        <strain evidence="3 4">99-46-Y</strain>
    </source>
</reference>
<evidence type="ECO:0000313" key="4">
    <source>
        <dbReference type="Proteomes" id="UP000565719"/>
    </source>
</evidence>
<dbReference type="Pfam" id="PF04313">
    <property type="entry name" value="HSDR_N"/>
    <property type="match status" value="1"/>
</dbReference>
<organism evidence="3 4">
    <name type="scientific">Vibrio pectenicida</name>
    <dbReference type="NCBI Taxonomy" id="62763"/>
    <lineage>
        <taxon>Bacteria</taxon>
        <taxon>Pseudomonadati</taxon>
        <taxon>Pseudomonadota</taxon>
        <taxon>Gammaproteobacteria</taxon>
        <taxon>Vibrionales</taxon>
        <taxon>Vibrionaceae</taxon>
        <taxon>Vibrio</taxon>
    </lineage>
</organism>